<dbReference type="Proteomes" id="UP000018817">
    <property type="component" value="Unassembled WGS sequence"/>
</dbReference>
<dbReference type="VEuPathDB" id="FungiDB:PPTG_12237"/>
<dbReference type="GeneID" id="20181715"/>
<gene>
    <name evidence="1" type="ORF">PPTG_12237</name>
</gene>
<name>W2Q6G2_PHYN3</name>
<reference evidence="2" key="1">
    <citation type="submission" date="2011-12" db="EMBL/GenBank/DDBJ databases">
        <authorList>
            <consortium name="The Broad Institute Genome Sequencing Platform"/>
            <person name="Russ C."/>
            <person name="Tyler B."/>
            <person name="Panabieres F."/>
            <person name="Shan W."/>
            <person name="Tripathy S."/>
            <person name="Grunwald N."/>
            <person name="Machado M."/>
            <person name="Young S.K."/>
            <person name="Zeng Q."/>
            <person name="Gargeya S."/>
            <person name="Fitzgerald M."/>
            <person name="Haas B."/>
            <person name="Abouelleil A."/>
            <person name="Alvarado L."/>
            <person name="Arachchi H.M."/>
            <person name="Berlin A."/>
            <person name="Chapman S.B."/>
            <person name="Gearin G."/>
            <person name="Goldberg J."/>
            <person name="Griggs A."/>
            <person name="Gujja S."/>
            <person name="Hansen M."/>
            <person name="Heiman D."/>
            <person name="Howarth C."/>
            <person name="Larimer J."/>
            <person name="Lui A."/>
            <person name="MacDonald P.J.P."/>
            <person name="McCowen C."/>
            <person name="Montmayeur A."/>
            <person name="Murphy C."/>
            <person name="Neiman D."/>
            <person name="Pearson M."/>
            <person name="Priest M."/>
            <person name="Roberts A."/>
            <person name="Saif S."/>
            <person name="Shea T."/>
            <person name="Sisk P."/>
            <person name="Stolte C."/>
            <person name="Sykes S."/>
            <person name="Wortman J."/>
            <person name="Nusbaum C."/>
            <person name="Birren B."/>
        </authorList>
    </citation>
    <scope>NUCLEOTIDE SEQUENCE [LARGE SCALE GENOMIC DNA]</scope>
    <source>
        <strain evidence="2">INRA-310</strain>
    </source>
</reference>
<organism evidence="1 2">
    <name type="scientific">Phytophthora nicotianae (strain INRA-310)</name>
    <name type="common">Phytophthora parasitica</name>
    <dbReference type="NCBI Taxonomy" id="761204"/>
    <lineage>
        <taxon>Eukaryota</taxon>
        <taxon>Sar</taxon>
        <taxon>Stramenopiles</taxon>
        <taxon>Oomycota</taxon>
        <taxon>Peronosporomycetes</taxon>
        <taxon>Peronosporales</taxon>
        <taxon>Peronosporaceae</taxon>
        <taxon>Phytophthora</taxon>
    </lineage>
</organism>
<sequence>MILHAFVSSRGFLRARTKEQKAKRRHAYDTVVAKTFVKQLEKAIKLLEVISKFEKRLRRTPSLHPTFTTCSSLYQKSIASWRCRSPKIQQILDKRFNFIYGYAHGVGYVLDPRYLGKGMDDETRGSVKYFVGM</sequence>
<dbReference type="RefSeq" id="XP_008906199.1">
    <property type="nucleotide sequence ID" value="XM_008907951.1"/>
</dbReference>
<dbReference type="AlphaFoldDB" id="W2Q6G2"/>
<evidence type="ECO:0000313" key="2">
    <source>
        <dbReference type="Proteomes" id="UP000018817"/>
    </source>
</evidence>
<reference evidence="1 2" key="2">
    <citation type="submission" date="2013-11" db="EMBL/GenBank/DDBJ databases">
        <title>The Genome Sequence of Phytophthora parasitica INRA-310.</title>
        <authorList>
            <consortium name="The Broad Institute Genomics Platform"/>
            <person name="Russ C."/>
            <person name="Tyler B."/>
            <person name="Panabieres F."/>
            <person name="Shan W."/>
            <person name="Tripathy S."/>
            <person name="Grunwald N."/>
            <person name="Machado M."/>
            <person name="Johnson C.S."/>
            <person name="Arredondo F."/>
            <person name="Hong C."/>
            <person name="Coffey M."/>
            <person name="Young S.K."/>
            <person name="Zeng Q."/>
            <person name="Gargeya S."/>
            <person name="Fitzgerald M."/>
            <person name="Abouelleil A."/>
            <person name="Alvarado L."/>
            <person name="Chapman S.B."/>
            <person name="Gainer-Dewar J."/>
            <person name="Goldberg J."/>
            <person name="Griggs A."/>
            <person name="Gujja S."/>
            <person name="Hansen M."/>
            <person name="Howarth C."/>
            <person name="Imamovic A."/>
            <person name="Ireland A."/>
            <person name="Larimer J."/>
            <person name="McCowan C."/>
            <person name="Murphy C."/>
            <person name="Pearson M."/>
            <person name="Poon T.W."/>
            <person name="Priest M."/>
            <person name="Roberts A."/>
            <person name="Saif S."/>
            <person name="Shea T."/>
            <person name="Sykes S."/>
            <person name="Wortman J."/>
            <person name="Nusbaum C."/>
            <person name="Birren B."/>
        </authorList>
    </citation>
    <scope>NUCLEOTIDE SEQUENCE [LARGE SCALE GENOMIC DNA]</scope>
    <source>
        <strain evidence="1 2">INRA-310</strain>
    </source>
</reference>
<evidence type="ECO:0000313" key="1">
    <source>
        <dbReference type="EMBL" id="ETN08451.1"/>
    </source>
</evidence>
<dbReference type="EMBL" id="KI669588">
    <property type="protein sequence ID" value="ETN08451.1"/>
    <property type="molecule type" value="Genomic_DNA"/>
</dbReference>
<proteinExistence type="predicted"/>
<protein>
    <submittedName>
        <fullName evidence="1">Uncharacterized protein</fullName>
    </submittedName>
</protein>
<accession>W2Q6G2</accession>